<gene>
    <name evidence="2" type="ORF">J5Y09_18155</name>
</gene>
<name>A0ABS4AWV9_9PROT</name>
<dbReference type="EMBL" id="JAGIYZ010000019">
    <property type="protein sequence ID" value="MBP0465855.1"/>
    <property type="molecule type" value="Genomic_DNA"/>
</dbReference>
<comment type="caution">
    <text evidence="2">The sequence shown here is derived from an EMBL/GenBank/DDBJ whole genome shotgun (WGS) entry which is preliminary data.</text>
</comment>
<organism evidence="2 3">
    <name type="scientific">Roseomonas nitratireducens</name>
    <dbReference type="NCBI Taxonomy" id="2820810"/>
    <lineage>
        <taxon>Bacteria</taxon>
        <taxon>Pseudomonadati</taxon>
        <taxon>Pseudomonadota</taxon>
        <taxon>Alphaproteobacteria</taxon>
        <taxon>Acetobacterales</taxon>
        <taxon>Roseomonadaceae</taxon>
        <taxon>Roseomonas</taxon>
    </lineage>
</organism>
<reference evidence="2 3" key="1">
    <citation type="submission" date="2021-03" db="EMBL/GenBank/DDBJ databases">
        <authorList>
            <person name="So Y."/>
        </authorList>
    </citation>
    <scope>NUCLEOTIDE SEQUENCE [LARGE SCALE GENOMIC DNA]</scope>
    <source>
        <strain evidence="2 3">PWR1</strain>
    </source>
</reference>
<feature type="chain" id="PRO_5046425137" evidence="1">
    <location>
        <begin position="20"/>
        <end position="129"/>
    </location>
</feature>
<evidence type="ECO:0000313" key="3">
    <source>
        <dbReference type="Proteomes" id="UP000680815"/>
    </source>
</evidence>
<dbReference type="RefSeq" id="WP_209353240.1">
    <property type="nucleotide sequence ID" value="NZ_JAGIYZ010000019.1"/>
</dbReference>
<evidence type="ECO:0000313" key="2">
    <source>
        <dbReference type="EMBL" id="MBP0465855.1"/>
    </source>
</evidence>
<protein>
    <submittedName>
        <fullName evidence="2">Uncharacterized protein</fullName>
    </submittedName>
</protein>
<keyword evidence="3" id="KW-1185">Reference proteome</keyword>
<accession>A0ABS4AWV9</accession>
<evidence type="ECO:0000256" key="1">
    <source>
        <dbReference type="SAM" id="SignalP"/>
    </source>
</evidence>
<keyword evidence="1" id="KW-0732">Signal</keyword>
<sequence>MAMRAAVLALAGWAAAAPAAASCIHVVRHADARDDANAFAAGLQREARIAIERNGSCTPELHASFMVLELSVIAGRVGRGFLVTYAVVDERLGDLRPQMGATWSLDRTQALIDAGRSAGGLIRARPAEQ</sequence>
<proteinExistence type="predicted"/>
<feature type="signal peptide" evidence="1">
    <location>
        <begin position="1"/>
        <end position="19"/>
    </location>
</feature>
<dbReference type="PROSITE" id="PS51257">
    <property type="entry name" value="PROKAR_LIPOPROTEIN"/>
    <property type="match status" value="1"/>
</dbReference>
<dbReference type="Proteomes" id="UP000680815">
    <property type="component" value="Unassembled WGS sequence"/>
</dbReference>